<comment type="caution">
    <text evidence="1">The sequence shown here is derived from an EMBL/GenBank/DDBJ whole genome shotgun (WGS) entry which is preliminary data.</text>
</comment>
<reference evidence="1 2" key="1">
    <citation type="submission" date="2021-06" db="EMBL/GenBank/DDBJ databases">
        <title>Caerostris extrusa draft genome.</title>
        <authorList>
            <person name="Kono N."/>
            <person name="Arakawa K."/>
        </authorList>
    </citation>
    <scope>NUCLEOTIDE SEQUENCE [LARGE SCALE GENOMIC DNA]</scope>
</reference>
<dbReference type="AlphaFoldDB" id="A0AAV4PA29"/>
<proteinExistence type="predicted"/>
<evidence type="ECO:0000313" key="1">
    <source>
        <dbReference type="EMBL" id="GIX92774.1"/>
    </source>
</evidence>
<evidence type="ECO:0000313" key="2">
    <source>
        <dbReference type="Proteomes" id="UP001054945"/>
    </source>
</evidence>
<dbReference type="EMBL" id="BPLR01004158">
    <property type="protein sequence ID" value="GIX92774.1"/>
    <property type="molecule type" value="Genomic_DNA"/>
</dbReference>
<sequence length="145" mass="16634">MRKKLRENDALKCRSCLVRLLTSNSQSSIVQDSLLPVVAQISEVRILGWGLAKAGSQSEIARHFFMEAFLKWMQNHALLSVECSLVIRESALARVKSRRYLLQSCSSLRDPPPDPALVQPMADHDDQKENAWWLCLLYWLSVMHR</sequence>
<protein>
    <submittedName>
        <fullName evidence="1">Uncharacterized protein</fullName>
    </submittedName>
</protein>
<accession>A0AAV4PA29</accession>
<dbReference type="Proteomes" id="UP001054945">
    <property type="component" value="Unassembled WGS sequence"/>
</dbReference>
<organism evidence="1 2">
    <name type="scientific">Caerostris extrusa</name>
    <name type="common">Bark spider</name>
    <name type="synonym">Caerostris bankana</name>
    <dbReference type="NCBI Taxonomy" id="172846"/>
    <lineage>
        <taxon>Eukaryota</taxon>
        <taxon>Metazoa</taxon>
        <taxon>Ecdysozoa</taxon>
        <taxon>Arthropoda</taxon>
        <taxon>Chelicerata</taxon>
        <taxon>Arachnida</taxon>
        <taxon>Araneae</taxon>
        <taxon>Araneomorphae</taxon>
        <taxon>Entelegynae</taxon>
        <taxon>Araneoidea</taxon>
        <taxon>Araneidae</taxon>
        <taxon>Caerostris</taxon>
    </lineage>
</organism>
<gene>
    <name evidence="1" type="ORF">CEXT_51921</name>
</gene>
<name>A0AAV4PA29_CAEEX</name>
<feature type="non-terminal residue" evidence="1">
    <location>
        <position position="145"/>
    </location>
</feature>
<keyword evidence="2" id="KW-1185">Reference proteome</keyword>